<dbReference type="EMBL" id="MVII01000009">
    <property type="protein sequence ID" value="ORB58893.1"/>
    <property type="molecule type" value="Genomic_DNA"/>
</dbReference>
<dbReference type="InterPro" id="IPR036291">
    <property type="entry name" value="NAD(P)-bd_dom_sf"/>
</dbReference>
<dbReference type="PANTHER" id="PTHR43162">
    <property type="match status" value="1"/>
</dbReference>
<gene>
    <name evidence="2" type="ORF">BST43_08680</name>
</gene>
<evidence type="ECO:0000313" key="3">
    <source>
        <dbReference type="Proteomes" id="UP000192434"/>
    </source>
</evidence>
<feature type="domain" description="NmrA-like" evidence="1">
    <location>
        <begin position="13"/>
        <end position="262"/>
    </location>
</feature>
<proteinExistence type="predicted"/>
<protein>
    <recommendedName>
        <fullName evidence="1">NmrA-like domain-containing protein</fullName>
    </recommendedName>
</protein>
<reference evidence="2 3" key="1">
    <citation type="submission" date="2016-12" db="EMBL/GenBank/DDBJ databases">
        <title>The new phylogeny of genus Mycobacterium.</title>
        <authorList>
            <person name="Tortoli E."/>
            <person name="Trovato A."/>
            <person name="Cirillo D.M."/>
        </authorList>
    </citation>
    <scope>NUCLEOTIDE SEQUENCE [LARGE SCALE GENOMIC DNA]</scope>
    <source>
        <strain evidence="2 3">CCUG 66554</strain>
    </source>
</reference>
<organism evidence="2 3">
    <name type="scientific">Mycobacteroides saopaulense</name>
    <dbReference type="NCBI Taxonomy" id="1578165"/>
    <lineage>
        <taxon>Bacteria</taxon>
        <taxon>Bacillati</taxon>
        <taxon>Actinomycetota</taxon>
        <taxon>Actinomycetes</taxon>
        <taxon>Mycobacteriales</taxon>
        <taxon>Mycobacteriaceae</taxon>
        <taxon>Mycobacteroides</taxon>
    </lineage>
</organism>
<accession>A0A1X0J8B8</accession>
<dbReference type="Proteomes" id="UP000192434">
    <property type="component" value="Unassembled WGS sequence"/>
</dbReference>
<evidence type="ECO:0000313" key="2">
    <source>
        <dbReference type="EMBL" id="ORB58893.1"/>
    </source>
</evidence>
<dbReference type="Pfam" id="PF05368">
    <property type="entry name" value="NmrA"/>
    <property type="match status" value="1"/>
</dbReference>
<dbReference type="InterPro" id="IPR051604">
    <property type="entry name" value="Ergot_Alk_Oxidoreductase"/>
</dbReference>
<dbReference type="AlphaFoldDB" id="A0A1X0J8B8"/>
<evidence type="ECO:0000259" key="1">
    <source>
        <dbReference type="Pfam" id="PF05368"/>
    </source>
</evidence>
<dbReference type="InterPro" id="IPR008030">
    <property type="entry name" value="NmrA-like"/>
</dbReference>
<dbReference type="OrthoDB" id="285016at2"/>
<dbReference type="SUPFAM" id="SSF51735">
    <property type="entry name" value="NAD(P)-binding Rossmann-fold domains"/>
    <property type="match status" value="1"/>
</dbReference>
<dbReference type="PANTHER" id="PTHR43162:SF1">
    <property type="entry name" value="PRESTALK A DIFFERENTIATION PROTEIN A"/>
    <property type="match status" value="1"/>
</dbReference>
<dbReference type="Gene3D" id="3.40.50.720">
    <property type="entry name" value="NAD(P)-binding Rossmann-like Domain"/>
    <property type="match status" value="1"/>
</dbReference>
<name>A0A1X0J8B8_9MYCO</name>
<sequence>MHYRVMTFNNTPVIKVHGTSGAQGGPVVAKLEQLGYRPVGLAREATMGGSGQAVDLSDVDSVRKVYADADAIFVQVPLGDGPTRARQFRTIAAALEGTLVRRIVITDSAATGDPAAYAPDGPEPALAELVNVAESLGISHAVIRSKIFLENLLLPAVQGPLGEKNSLEYPFAPDFKVSWVSHEDVAAVAAHLLTESRYEGEVHVGHLPGITGRGLAISVGRALGREITYREISPAEWGARNLPLFGEALAQMLDQMYTQLATQDSHEIPAEKDAGHRLGIYPRDPQAWAQSHLTNN</sequence>
<comment type="caution">
    <text evidence="2">The sequence shown here is derived from an EMBL/GenBank/DDBJ whole genome shotgun (WGS) entry which is preliminary data.</text>
</comment>